<dbReference type="eggNOG" id="COG1813">
    <property type="taxonomic scope" value="Bacteria"/>
</dbReference>
<sequence>MDEQAVIEALARTVRAARRQRGWSQDQLSAHAGISKGALVALERAETNPNLSTLCRIGDALDLNAAQLLEQRPTNGLRIVDAAEVAPLWRGPAGGTAAVVLVTGGTAPVELWRWRLPAGEFYENVPYPDGAGVVKTVTVVAGTLRLTLDGAGHDLRRGATATFDASAAHAFRGSGRGGCELLVTTHLPPGSNLEGPDRWTS</sequence>
<dbReference type="CDD" id="cd00093">
    <property type="entry name" value="HTH_XRE"/>
    <property type="match status" value="1"/>
</dbReference>
<dbReference type="AlphaFoldDB" id="D3F695"/>
<dbReference type="Gene3D" id="2.60.120.10">
    <property type="entry name" value="Jelly Rolls"/>
    <property type="match status" value="1"/>
</dbReference>
<dbReference type="InterPro" id="IPR011051">
    <property type="entry name" value="RmlC_Cupin_sf"/>
</dbReference>
<dbReference type="Proteomes" id="UP000008229">
    <property type="component" value="Chromosome"/>
</dbReference>
<dbReference type="OrthoDB" id="9810578at2"/>
<gene>
    <name evidence="3" type="ordered locus">Cwoe_0332</name>
</gene>
<protein>
    <submittedName>
        <fullName evidence="3">Transcriptional regulator, XRE family</fullName>
    </submittedName>
</protein>
<evidence type="ECO:0000259" key="2">
    <source>
        <dbReference type="PROSITE" id="PS50943"/>
    </source>
</evidence>
<dbReference type="InterPro" id="IPR001387">
    <property type="entry name" value="Cro/C1-type_HTH"/>
</dbReference>
<feature type="domain" description="HTH cro/C1-type" evidence="2">
    <location>
        <begin position="14"/>
        <end position="68"/>
    </location>
</feature>
<keyword evidence="4" id="KW-1185">Reference proteome</keyword>
<dbReference type="PANTHER" id="PTHR46797:SF1">
    <property type="entry name" value="METHYLPHOSPHONATE SYNTHASE"/>
    <property type="match status" value="1"/>
</dbReference>
<organism evidence="3 4">
    <name type="scientific">Conexibacter woesei (strain DSM 14684 / CCUG 47730 / CIP 108061 / JCM 11494 / NBRC 100937 / ID131577)</name>
    <dbReference type="NCBI Taxonomy" id="469383"/>
    <lineage>
        <taxon>Bacteria</taxon>
        <taxon>Bacillati</taxon>
        <taxon>Actinomycetota</taxon>
        <taxon>Thermoleophilia</taxon>
        <taxon>Solirubrobacterales</taxon>
        <taxon>Conexibacteraceae</taxon>
        <taxon>Conexibacter</taxon>
    </lineage>
</organism>
<reference evidence="4" key="2">
    <citation type="submission" date="2010-01" db="EMBL/GenBank/DDBJ databases">
        <title>The complete genome of Conexibacter woesei DSM 14684.</title>
        <authorList>
            <consortium name="US DOE Joint Genome Institute (JGI-PGF)"/>
            <person name="Lucas S."/>
            <person name="Copeland A."/>
            <person name="Lapidus A."/>
            <person name="Glavina del Rio T."/>
            <person name="Dalin E."/>
            <person name="Tice H."/>
            <person name="Bruce D."/>
            <person name="Goodwin L."/>
            <person name="Pitluck S."/>
            <person name="Kyrpides N."/>
            <person name="Mavromatis K."/>
            <person name="Ivanova N."/>
            <person name="Mikhailova N."/>
            <person name="Chertkov O."/>
            <person name="Brettin T."/>
            <person name="Detter J.C."/>
            <person name="Han C."/>
            <person name="Larimer F."/>
            <person name="Land M."/>
            <person name="Hauser L."/>
            <person name="Markowitz V."/>
            <person name="Cheng J.-F."/>
            <person name="Hugenholtz P."/>
            <person name="Woyke T."/>
            <person name="Wu D."/>
            <person name="Pukall R."/>
            <person name="Steenblock K."/>
            <person name="Schneider S."/>
            <person name="Klenk H.-P."/>
            <person name="Eisen J.A."/>
        </authorList>
    </citation>
    <scope>NUCLEOTIDE SEQUENCE [LARGE SCALE GENOMIC DNA]</scope>
    <source>
        <strain evidence="4">DSM 14684 / CIP 108061 / JCM 11494 / NBRC 100937 / ID131577</strain>
    </source>
</reference>
<dbReference type="STRING" id="469383.Cwoe_0332"/>
<dbReference type="PANTHER" id="PTHR46797">
    <property type="entry name" value="HTH-TYPE TRANSCRIPTIONAL REGULATOR"/>
    <property type="match status" value="1"/>
</dbReference>
<evidence type="ECO:0000313" key="4">
    <source>
        <dbReference type="Proteomes" id="UP000008229"/>
    </source>
</evidence>
<reference evidence="3 4" key="1">
    <citation type="journal article" date="2010" name="Stand. Genomic Sci.">
        <title>Complete genome sequence of Conexibacter woesei type strain (ID131577).</title>
        <authorList>
            <person name="Pukall R."/>
            <person name="Lapidus A."/>
            <person name="Glavina Del Rio T."/>
            <person name="Copeland A."/>
            <person name="Tice H."/>
            <person name="Cheng J.-F."/>
            <person name="Lucas S."/>
            <person name="Chen F."/>
            <person name="Nolan M."/>
            <person name="Bruce D."/>
            <person name="Goodwin L."/>
            <person name="Pitluck S."/>
            <person name="Mavromatis K."/>
            <person name="Ivanova N."/>
            <person name="Ovchinnikova G."/>
            <person name="Pati A."/>
            <person name="Chen A."/>
            <person name="Palaniappan K."/>
            <person name="Land M."/>
            <person name="Hauser L."/>
            <person name="Chang Y.-J."/>
            <person name="Jeffries C.D."/>
            <person name="Chain P."/>
            <person name="Meincke L."/>
            <person name="Sims D."/>
            <person name="Brettin T."/>
            <person name="Detter J.C."/>
            <person name="Rohde M."/>
            <person name="Goeker M."/>
            <person name="Bristow J."/>
            <person name="Eisen J.A."/>
            <person name="Markowitz V."/>
            <person name="Kyrpides N.C."/>
            <person name="Klenk H.-P."/>
            <person name="Hugenholtz P."/>
        </authorList>
    </citation>
    <scope>NUCLEOTIDE SEQUENCE [LARGE SCALE GENOMIC DNA]</scope>
    <source>
        <strain evidence="4">DSM 14684 / CIP 108061 / JCM 11494 / NBRC 100937 / ID131577</strain>
    </source>
</reference>
<accession>D3F695</accession>
<dbReference type="KEGG" id="cwo:Cwoe_0332"/>
<proteinExistence type="predicted"/>
<dbReference type="Pfam" id="PF01381">
    <property type="entry name" value="HTH_3"/>
    <property type="match status" value="1"/>
</dbReference>
<name>D3F695_CONWI</name>
<dbReference type="InterPro" id="IPR010982">
    <property type="entry name" value="Lambda_DNA-bd_dom_sf"/>
</dbReference>
<dbReference type="EMBL" id="CP001854">
    <property type="protein sequence ID" value="ADB48768.1"/>
    <property type="molecule type" value="Genomic_DNA"/>
</dbReference>
<dbReference type="HOGENOM" id="CLU_085376_5_1_11"/>
<dbReference type="SUPFAM" id="SSF47413">
    <property type="entry name" value="lambda repressor-like DNA-binding domains"/>
    <property type="match status" value="1"/>
</dbReference>
<dbReference type="Gene3D" id="1.10.260.40">
    <property type="entry name" value="lambda repressor-like DNA-binding domains"/>
    <property type="match status" value="1"/>
</dbReference>
<dbReference type="SMART" id="SM00530">
    <property type="entry name" value="HTH_XRE"/>
    <property type="match status" value="1"/>
</dbReference>
<dbReference type="GO" id="GO:0003677">
    <property type="term" value="F:DNA binding"/>
    <property type="evidence" value="ECO:0007669"/>
    <property type="project" value="UniProtKB-KW"/>
</dbReference>
<dbReference type="PROSITE" id="PS50943">
    <property type="entry name" value="HTH_CROC1"/>
    <property type="match status" value="1"/>
</dbReference>
<dbReference type="SUPFAM" id="SSF51182">
    <property type="entry name" value="RmlC-like cupins"/>
    <property type="match status" value="1"/>
</dbReference>
<dbReference type="GO" id="GO:0003700">
    <property type="term" value="F:DNA-binding transcription factor activity"/>
    <property type="evidence" value="ECO:0007669"/>
    <property type="project" value="TreeGrafter"/>
</dbReference>
<dbReference type="InterPro" id="IPR014710">
    <property type="entry name" value="RmlC-like_jellyroll"/>
</dbReference>
<dbReference type="GO" id="GO:0005829">
    <property type="term" value="C:cytosol"/>
    <property type="evidence" value="ECO:0007669"/>
    <property type="project" value="TreeGrafter"/>
</dbReference>
<dbReference type="InterPro" id="IPR050807">
    <property type="entry name" value="TransReg_Diox_bact_type"/>
</dbReference>
<dbReference type="CDD" id="cd02209">
    <property type="entry name" value="cupin_XRE_C"/>
    <property type="match status" value="1"/>
</dbReference>
<evidence type="ECO:0000313" key="3">
    <source>
        <dbReference type="EMBL" id="ADB48768.1"/>
    </source>
</evidence>
<evidence type="ECO:0000256" key="1">
    <source>
        <dbReference type="ARBA" id="ARBA00023125"/>
    </source>
</evidence>
<keyword evidence="1" id="KW-0238">DNA-binding</keyword>
<dbReference type="RefSeq" id="WP_012931821.1">
    <property type="nucleotide sequence ID" value="NC_013739.1"/>
</dbReference>